<comment type="caution">
    <text evidence="2">The sequence shown here is derived from an EMBL/GenBank/DDBJ whole genome shotgun (WGS) entry which is preliminary data.</text>
</comment>
<evidence type="ECO:0000313" key="3">
    <source>
        <dbReference type="Proteomes" id="UP000646548"/>
    </source>
</evidence>
<gene>
    <name evidence="2" type="ORF">FQA47_023942</name>
</gene>
<evidence type="ECO:0000313" key="2">
    <source>
        <dbReference type="EMBL" id="KAF6739910.1"/>
    </source>
</evidence>
<proteinExistence type="predicted"/>
<name>A0A834FTN8_ORYME</name>
<dbReference type="Proteomes" id="UP000646548">
    <property type="component" value="Unassembled WGS sequence"/>
</dbReference>
<accession>A0A834FTN8</accession>
<dbReference type="EMBL" id="WKFB01000002">
    <property type="protein sequence ID" value="KAF6739910.1"/>
    <property type="molecule type" value="Genomic_DNA"/>
</dbReference>
<organism evidence="2 3">
    <name type="scientific">Oryzias melastigma</name>
    <name type="common">Marine medaka</name>
    <dbReference type="NCBI Taxonomy" id="30732"/>
    <lineage>
        <taxon>Eukaryota</taxon>
        <taxon>Metazoa</taxon>
        <taxon>Chordata</taxon>
        <taxon>Craniata</taxon>
        <taxon>Vertebrata</taxon>
        <taxon>Euteleostomi</taxon>
        <taxon>Actinopterygii</taxon>
        <taxon>Neopterygii</taxon>
        <taxon>Teleostei</taxon>
        <taxon>Neoteleostei</taxon>
        <taxon>Acanthomorphata</taxon>
        <taxon>Ovalentaria</taxon>
        <taxon>Atherinomorphae</taxon>
        <taxon>Beloniformes</taxon>
        <taxon>Adrianichthyidae</taxon>
        <taxon>Oryziinae</taxon>
        <taxon>Oryzias</taxon>
    </lineage>
</organism>
<dbReference type="AlphaFoldDB" id="A0A834FTN8"/>
<evidence type="ECO:0000256" key="1">
    <source>
        <dbReference type="SAM" id="MobiDB-lite"/>
    </source>
</evidence>
<reference evidence="2" key="1">
    <citation type="journal article" name="BMC Genomics">
        <title>Long-read sequencing and de novo genome assembly of marine medaka (Oryzias melastigma).</title>
        <authorList>
            <person name="Liang P."/>
            <person name="Saqib H.S.A."/>
            <person name="Ni X."/>
            <person name="Shen Y."/>
        </authorList>
    </citation>
    <scope>NUCLEOTIDE SEQUENCE</scope>
    <source>
        <strain evidence="2">Bigg-433</strain>
    </source>
</reference>
<feature type="region of interest" description="Disordered" evidence="1">
    <location>
        <begin position="120"/>
        <end position="149"/>
    </location>
</feature>
<sequence>MEPQRTGTGAAVRHANTYSDVGDHVAFGVDPPCDRQFFFFPVDRRLLGYRTAAKVLEATRRGCWCNGRGGIEPQHLSRSSSGQAEPRHEVTGSLLVVELTLIVLLPGTLSLIYHIPGHVQASSEASGPPGRSQDLQPSCPVDEKPPPPV</sequence>
<protein>
    <submittedName>
        <fullName evidence="2">Uncharacterized protein</fullName>
    </submittedName>
</protein>